<keyword evidence="14" id="KW-1185">Reference proteome</keyword>
<keyword evidence="4 11" id="KW-0808">Transferase</keyword>
<evidence type="ECO:0000256" key="7">
    <source>
        <dbReference type="ARBA" id="ARBA00023098"/>
    </source>
</evidence>
<dbReference type="Proteomes" id="UP000708576">
    <property type="component" value="Unassembled WGS sequence"/>
</dbReference>
<dbReference type="InterPro" id="IPR043130">
    <property type="entry name" value="CDP-OH_PTrfase_TM_dom"/>
</dbReference>
<feature type="transmembrane region" description="Helical" evidence="12">
    <location>
        <begin position="138"/>
        <end position="157"/>
    </location>
</feature>
<evidence type="ECO:0000256" key="11">
    <source>
        <dbReference type="RuleBase" id="RU003750"/>
    </source>
</evidence>
<feature type="transmembrane region" description="Helical" evidence="12">
    <location>
        <begin position="108"/>
        <end position="126"/>
    </location>
</feature>
<sequence>MNMQVLKHAPNFLTSLNVLCGTLATFLALNGMVDKAIWFIFIGALFDFSDGFAARALKAYSEMGKELDSLADLISFGMAPASIWSAIIRLKIMGSFSVPFSEMQTPEQFWIVSPFILVIFSALRLAKFNVDTRQTENFLGLTTTATGIFTASFAYMFLNKPEWFGWLNPIIILILIFIFSLLLVSEISMFSLKFKNLKWSDNKERFILLGFALISIALLGLGGIAATILYYIIVSIIKWLLGSKS</sequence>
<dbReference type="Pfam" id="PF01066">
    <property type="entry name" value="CDP-OH_P_transf"/>
    <property type="match status" value="1"/>
</dbReference>
<organism evidence="13 14">
    <name type="scientific">Carboxylicivirga linearis</name>
    <dbReference type="NCBI Taxonomy" id="1628157"/>
    <lineage>
        <taxon>Bacteria</taxon>
        <taxon>Pseudomonadati</taxon>
        <taxon>Bacteroidota</taxon>
        <taxon>Bacteroidia</taxon>
        <taxon>Marinilabiliales</taxon>
        <taxon>Marinilabiliaceae</taxon>
        <taxon>Carboxylicivirga</taxon>
    </lineage>
</organism>
<feature type="transmembrane region" description="Helical" evidence="12">
    <location>
        <begin position="36"/>
        <end position="57"/>
    </location>
</feature>
<reference evidence="13 14" key="1">
    <citation type="journal article" date="2015" name="Int. J. Syst. Evol. Microbiol.">
        <title>Carboxylicivirga linearis sp. nov., isolated from a sea cucumber culture pond.</title>
        <authorList>
            <person name="Wang F.Q."/>
            <person name="Zhou Y.X."/>
            <person name="Lin X.Z."/>
            <person name="Chen G.J."/>
            <person name="Du Z.J."/>
        </authorList>
    </citation>
    <scope>NUCLEOTIDE SEQUENCE [LARGE SCALE GENOMIC DNA]</scope>
    <source>
        <strain evidence="13 14">FB218</strain>
    </source>
</reference>
<keyword evidence="9" id="KW-0594">Phospholipid biosynthesis</keyword>
<keyword evidence="6 12" id="KW-1133">Transmembrane helix</keyword>
<evidence type="ECO:0000256" key="1">
    <source>
        <dbReference type="ARBA" id="ARBA00004141"/>
    </source>
</evidence>
<evidence type="ECO:0000313" key="14">
    <source>
        <dbReference type="Proteomes" id="UP000708576"/>
    </source>
</evidence>
<comment type="caution">
    <text evidence="13">The sequence shown here is derived from an EMBL/GenBank/DDBJ whole genome shotgun (WGS) entry which is preliminary data.</text>
</comment>
<feature type="transmembrane region" description="Helical" evidence="12">
    <location>
        <begin position="206"/>
        <end position="233"/>
    </location>
</feature>
<evidence type="ECO:0000256" key="3">
    <source>
        <dbReference type="ARBA" id="ARBA00022516"/>
    </source>
</evidence>
<evidence type="ECO:0000313" key="13">
    <source>
        <dbReference type="EMBL" id="MBS2097173.1"/>
    </source>
</evidence>
<feature type="transmembrane region" description="Helical" evidence="12">
    <location>
        <begin position="163"/>
        <end position="185"/>
    </location>
</feature>
<keyword evidence="8 12" id="KW-0472">Membrane</keyword>
<evidence type="ECO:0000256" key="12">
    <source>
        <dbReference type="SAM" id="Phobius"/>
    </source>
</evidence>
<keyword evidence="7" id="KW-0443">Lipid metabolism</keyword>
<evidence type="ECO:0000256" key="8">
    <source>
        <dbReference type="ARBA" id="ARBA00023136"/>
    </source>
</evidence>
<gene>
    <name evidence="13" type="ORF">KEM10_02715</name>
</gene>
<dbReference type="InterPro" id="IPR000462">
    <property type="entry name" value="CDP-OH_P_trans"/>
</dbReference>
<comment type="subcellular location">
    <subcellularLocation>
        <location evidence="1">Membrane</location>
        <topology evidence="1">Multi-pass membrane protein</topology>
    </subcellularLocation>
</comment>
<keyword evidence="3" id="KW-0444">Lipid biosynthesis</keyword>
<name>A0ABS5JQM8_9BACT</name>
<feature type="transmembrane region" description="Helical" evidence="12">
    <location>
        <begin position="69"/>
        <end position="88"/>
    </location>
</feature>
<protein>
    <submittedName>
        <fullName evidence="13">CDP-alcohol phosphatidyltransferase family protein</fullName>
    </submittedName>
</protein>
<dbReference type="PANTHER" id="PTHR14269:SF61">
    <property type="entry name" value="CDP-DIACYLGLYCEROL--SERINE O-PHOSPHATIDYLTRANSFERASE"/>
    <property type="match status" value="1"/>
</dbReference>
<dbReference type="InterPro" id="IPR050324">
    <property type="entry name" value="CDP-alcohol_PTase-I"/>
</dbReference>
<evidence type="ECO:0000256" key="2">
    <source>
        <dbReference type="ARBA" id="ARBA00010441"/>
    </source>
</evidence>
<keyword evidence="10" id="KW-1208">Phospholipid metabolism</keyword>
<evidence type="ECO:0000256" key="6">
    <source>
        <dbReference type="ARBA" id="ARBA00022989"/>
    </source>
</evidence>
<evidence type="ECO:0000256" key="9">
    <source>
        <dbReference type="ARBA" id="ARBA00023209"/>
    </source>
</evidence>
<evidence type="ECO:0000256" key="4">
    <source>
        <dbReference type="ARBA" id="ARBA00022679"/>
    </source>
</evidence>
<evidence type="ECO:0000256" key="5">
    <source>
        <dbReference type="ARBA" id="ARBA00022692"/>
    </source>
</evidence>
<comment type="similarity">
    <text evidence="2 11">Belongs to the CDP-alcohol phosphatidyltransferase class-I family.</text>
</comment>
<proteinExistence type="inferred from homology"/>
<dbReference type="PANTHER" id="PTHR14269">
    <property type="entry name" value="CDP-DIACYLGLYCEROL--GLYCEROL-3-PHOSPHATE 3-PHOSPHATIDYLTRANSFERASE-RELATED"/>
    <property type="match status" value="1"/>
</dbReference>
<dbReference type="PROSITE" id="PS00379">
    <property type="entry name" value="CDP_ALCOHOL_P_TRANSF"/>
    <property type="match status" value="1"/>
</dbReference>
<dbReference type="InterPro" id="IPR048254">
    <property type="entry name" value="CDP_ALCOHOL_P_TRANSF_CS"/>
</dbReference>
<dbReference type="EMBL" id="JAGUCO010000001">
    <property type="protein sequence ID" value="MBS2097173.1"/>
    <property type="molecule type" value="Genomic_DNA"/>
</dbReference>
<accession>A0ABS5JQM8</accession>
<dbReference type="Gene3D" id="1.20.120.1760">
    <property type="match status" value="1"/>
</dbReference>
<evidence type="ECO:0000256" key="10">
    <source>
        <dbReference type="ARBA" id="ARBA00023264"/>
    </source>
</evidence>
<feature type="transmembrane region" description="Helical" evidence="12">
    <location>
        <begin position="12"/>
        <end position="30"/>
    </location>
</feature>
<keyword evidence="5 12" id="KW-0812">Transmembrane</keyword>